<dbReference type="FunFam" id="1.10.510.10:FF:000060">
    <property type="entry name" value="G-type lectin S-receptor-like serine/threonine-protein kinase"/>
    <property type="match status" value="1"/>
</dbReference>
<evidence type="ECO:0000259" key="17">
    <source>
        <dbReference type="PROSITE" id="PS50927"/>
    </source>
</evidence>
<feature type="signal peptide" evidence="15">
    <location>
        <begin position="1"/>
        <end position="25"/>
    </location>
</feature>
<keyword evidence="14" id="KW-1133">Transmembrane helix</keyword>
<dbReference type="Pfam" id="PF08276">
    <property type="entry name" value="PAN_2"/>
    <property type="match status" value="1"/>
</dbReference>
<dbReference type="InterPro" id="IPR000858">
    <property type="entry name" value="S_locus_glycoprot_dom"/>
</dbReference>
<dbReference type="FunFam" id="2.90.10.10:FF:000004">
    <property type="entry name" value="G-type lectin S-receptor-like serine/threonine-protein kinase"/>
    <property type="match status" value="1"/>
</dbReference>
<dbReference type="Pfam" id="PF07714">
    <property type="entry name" value="PK_Tyr_Ser-Thr"/>
    <property type="match status" value="1"/>
</dbReference>
<dbReference type="Pfam" id="PF00954">
    <property type="entry name" value="S_locus_glycop"/>
    <property type="match status" value="1"/>
</dbReference>
<proteinExistence type="inferred from homology"/>
<dbReference type="SMART" id="SM00220">
    <property type="entry name" value="S_TKc"/>
    <property type="match status" value="1"/>
</dbReference>
<dbReference type="PROSITE" id="PS50011">
    <property type="entry name" value="PROTEIN_KINASE_DOM"/>
    <property type="match status" value="1"/>
</dbReference>
<sequence>MSKFVKLSLPHILLTFCLIIHPISATNDTIGISQSLRDGQTLVSSGGTFELGFFSPGNSTNRYLGIWYNNISNQTVVWVANRRAPLRSNTSVLRVTELGNLTLSDNDVIVWSTNASGSVRNPMAQLLDTGNVVVRDANDTGNNFVWESFDYPTDTFLPGMGIGFDYTTGVESYISSWTSDVDPSPGECTSHLDPTGFPQIFRKRGDTILNRLGPWIGVRFSGARGTQNNPTLRRTRTEIKYREDSSDPSLITMLKKMLDCATRRWTWDSRTSSWNISSLSTDMCERYNLCGPHGICNIGNSPSTCGCLDGFVPKNRGSWSGNGSTEGCERRVALRCQGDEVFVRYSGVKLPDARNTTYNDSRMGLSECEAVCSSNCSCTAYTQLDIREEAGGCLFYHGELSDIRTLTDAGQDLYVRMVPTDSGSNRKKRVILIASLTSVAGVILIVCLGLVLFCCRKKKNDAESIEAVAGPFGGNPSNEAELPLNHGKEAELPFFSLASILEATDNFAIENKLGEGGFGPVYRGMLENGQEIAVKCLSKTSSQGVKELKNEVILVAKLQHRNLTRLLGCCIEKDENMLIYEFVPNSSLDFILFDQKKNKLLDWKKRFNIINGIAKGLLYLHQDSRLRIIHRDLKASNILLDSDMSAKISDFGLARSFGGSEAEVQTRRVVGTYGYMSPEYAIDGLFSVKSDVFSFGVLVLEIVSGKRNRGFALDDHNLNLLGHAWTLYKEDNSCELVDASLGNSFDASEVKRSIHVGLLCVQERPDDRPSMSTVVFMLGNDVELPPAKEPGFFSERDVSFVQSSISSNAFNSENQVTVTMFEGR</sequence>
<dbReference type="Gene3D" id="2.90.10.10">
    <property type="entry name" value="Bulb-type lectin domain"/>
    <property type="match status" value="1"/>
</dbReference>
<dbReference type="SMART" id="SM00473">
    <property type="entry name" value="PAN_AP"/>
    <property type="match status" value="1"/>
</dbReference>
<dbReference type="EC" id="2.7.11.1" evidence="13"/>
<comment type="catalytic activity">
    <reaction evidence="11 13">
        <text>L-threonyl-[protein] + ATP = O-phospho-L-threonyl-[protein] + ADP + H(+)</text>
        <dbReference type="Rhea" id="RHEA:46608"/>
        <dbReference type="Rhea" id="RHEA-COMP:11060"/>
        <dbReference type="Rhea" id="RHEA-COMP:11605"/>
        <dbReference type="ChEBI" id="CHEBI:15378"/>
        <dbReference type="ChEBI" id="CHEBI:30013"/>
        <dbReference type="ChEBI" id="CHEBI:30616"/>
        <dbReference type="ChEBI" id="CHEBI:61977"/>
        <dbReference type="ChEBI" id="CHEBI:456216"/>
        <dbReference type="EC" id="2.7.11.1"/>
    </reaction>
</comment>
<dbReference type="SUPFAM" id="SSF51110">
    <property type="entry name" value="alpha-D-mannose-specific plant lectins"/>
    <property type="match status" value="1"/>
</dbReference>
<feature type="domain" description="Protein kinase" evidence="16">
    <location>
        <begin position="507"/>
        <end position="792"/>
    </location>
</feature>
<dbReference type="InterPro" id="IPR036426">
    <property type="entry name" value="Bulb-type_lectin_dom_sf"/>
</dbReference>
<evidence type="ECO:0000313" key="20">
    <source>
        <dbReference type="Proteomes" id="UP001632038"/>
    </source>
</evidence>
<keyword evidence="8 13" id="KW-0067">ATP-binding</keyword>
<dbReference type="PROSITE" id="PS50948">
    <property type="entry name" value="PAN"/>
    <property type="match status" value="1"/>
</dbReference>
<dbReference type="InterPro" id="IPR011009">
    <property type="entry name" value="Kinase-like_dom_sf"/>
</dbReference>
<evidence type="ECO:0000256" key="15">
    <source>
        <dbReference type="SAM" id="SignalP"/>
    </source>
</evidence>
<evidence type="ECO:0000256" key="8">
    <source>
        <dbReference type="ARBA" id="ARBA00022840"/>
    </source>
</evidence>
<dbReference type="InterPro" id="IPR000719">
    <property type="entry name" value="Prot_kinase_dom"/>
</dbReference>
<gene>
    <name evidence="19" type="ORF">CASFOL_035565</name>
</gene>
<dbReference type="InterPro" id="IPR008271">
    <property type="entry name" value="Ser/Thr_kinase_AS"/>
</dbReference>
<reference evidence="20" key="1">
    <citation type="journal article" date="2024" name="IScience">
        <title>Strigolactones Initiate the Formation of Haustorium-like Structures in Castilleja.</title>
        <authorList>
            <person name="Buerger M."/>
            <person name="Peterson D."/>
            <person name="Chory J."/>
        </authorList>
    </citation>
    <scope>NUCLEOTIDE SEQUENCE [LARGE SCALE GENOMIC DNA]</scope>
</reference>
<dbReference type="InterPro" id="IPR001245">
    <property type="entry name" value="Ser-Thr/Tyr_kinase_cat_dom"/>
</dbReference>
<evidence type="ECO:0000256" key="7">
    <source>
        <dbReference type="ARBA" id="ARBA00022777"/>
    </source>
</evidence>
<evidence type="ECO:0000256" key="2">
    <source>
        <dbReference type="ARBA" id="ARBA00022475"/>
    </source>
</evidence>
<keyword evidence="7 13" id="KW-0418">Kinase</keyword>
<evidence type="ECO:0000256" key="4">
    <source>
        <dbReference type="ARBA" id="ARBA00022679"/>
    </source>
</evidence>
<dbReference type="Gene3D" id="1.10.510.10">
    <property type="entry name" value="Transferase(Phosphotransferase) domain 1"/>
    <property type="match status" value="1"/>
</dbReference>
<organism evidence="19 20">
    <name type="scientific">Castilleja foliolosa</name>
    <dbReference type="NCBI Taxonomy" id="1961234"/>
    <lineage>
        <taxon>Eukaryota</taxon>
        <taxon>Viridiplantae</taxon>
        <taxon>Streptophyta</taxon>
        <taxon>Embryophyta</taxon>
        <taxon>Tracheophyta</taxon>
        <taxon>Spermatophyta</taxon>
        <taxon>Magnoliopsida</taxon>
        <taxon>eudicotyledons</taxon>
        <taxon>Gunneridae</taxon>
        <taxon>Pentapetalae</taxon>
        <taxon>asterids</taxon>
        <taxon>lamiids</taxon>
        <taxon>Lamiales</taxon>
        <taxon>Orobanchaceae</taxon>
        <taxon>Pedicularideae</taxon>
        <taxon>Castillejinae</taxon>
        <taxon>Castilleja</taxon>
    </lineage>
</organism>
<keyword evidence="4 13" id="KW-0808">Transferase</keyword>
<keyword evidence="3 13" id="KW-0723">Serine/threonine-protein kinase</keyword>
<evidence type="ECO:0000313" key="19">
    <source>
        <dbReference type="EMBL" id="KAL3620653.1"/>
    </source>
</evidence>
<evidence type="ECO:0000256" key="5">
    <source>
        <dbReference type="ARBA" id="ARBA00022729"/>
    </source>
</evidence>
<dbReference type="EMBL" id="JAVIJP010000066">
    <property type="protein sequence ID" value="KAL3620653.1"/>
    <property type="molecule type" value="Genomic_DNA"/>
</dbReference>
<protein>
    <recommendedName>
        <fullName evidence="13">Receptor-like serine/threonine-protein kinase</fullName>
        <ecNumber evidence="13">2.7.11.1</ecNumber>
    </recommendedName>
</protein>
<evidence type="ECO:0000256" key="11">
    <source>
        <dbReference type="ARBA" id="ARBA00047899"/>
    </source>
</evidence>
<dbReference type="GO" id="GO:0005524">
    <property type="term" value="F:ATP binding"/>
    <property type="evidence" value="ECO:0007669"/>
    <property type="project" value="UniProtKB-KW"/>
</dbReference>
<keyword evidence="14" id="KW-0472">Membrane</keyword>
<dbReference type="InterPro" id="IPR001480">
    <property type="entry name" value="Bulb-type_lectin_dom"/>
</dbReference>
<keyword evidence="6 13" id="KW-0547">Nucleotide-binding</keyword>
<dbReference type="SMART" id="SM00108">
    <property type="entry name" value="B_lectin"/>
    <property type="match status" value="1"/>
</dbReference>
<dbReference type="PANTHER" id="PTHR27002">
    <property type="entry name" value="RECEPTOR-LIKE SERINE/THREONINE-PROTEIN KINASE SD1-8"/>
    <property type="match status" value="1"/>
</dbReference>
<dbReference type="Gene3D" id="3.50.4.10">
    <property type="entry name" value="Hepatocyte Growth Factor"/>
    <property type="match status" value="1"/>
</dbReference>
<dbReference type="PROSITE" id="PS00108">
    <property type="entry name" value="PROTEIN_KINASE_ST"/>
    <property type="match status" value="1"/>
</dbReference>
<comment type="subcellular location">
    <subcellularLocation>
        <location evidence="1">Cell membrane</location>
        <topology evidence="1">Single-pass type I membrane protein</topology>
    </subcellularLocation>
</comment>
<keyword evidence="5 15" id="KW-0732">Signal</keyword>
<dbReference type="CDD" id="cd14066">
    <property type="entry name" value="STKc_IRAK"/>
    <property type="match status" value="1"/>
</dbReference>
<keyword evidence="20" id="KW-1185">Reference proteome</keyword>
<feature type="chain" id="PRO_5044816865" description="Receptor-like serine/threonine-protein kinase" evidence="15">
    <location>
        <begin position="26"/>
        <end position="824"/>
    </location>
</feature>
<evidence type="ECO:0000259" key="16">
    <source>
        <dbReference type="PROSITE" id="PS50011"/>
    </source>
</evidence>
<feature type="transmembrane region" description="Helical" evidence="14">
    <location>
        <begin position="430"/>
        <end position="455"/>
    </location>
</feature>
<evidence type="ECO:0000256" key="9">
    <source>
        <dbReference type="ARBA" id="ARBA00023157"/>
    </source>
</evidence>
<dbReference type="GO" id="GO:0004674">
    <property type="term" value="F:protein serine/threonine kinase activity"/>
    <property type="evidence" value="ECO:0007669"/>
    <property type="project" value="UniProtKB-KW"/>
</dbReference>
<dbReference type="CDD" id="cd01098">
    <property type="entry name" value="PAN_AP_plant"/>
    <property type="match status" value="1"/>
</dbReference>
<keyword evidence="10" id="KW-0325">Glycoprotein</keyword>
<accession>A0ABD3BT00</accession>
<name>A0ABD3BT00_9LAMI</name>
<dbReference type="Pfam" id="PF01453">
    <property type="entry name" value="B_lectin"/>
    <property type="match status" value="1"/>
</dbReference>
<evidence type="ECO:0000259" key="18">
    <source>
        <dbReference type="PROSITE" id="PS50948"/>
    </source>
</evidence>
<dbReference type="Proteomes" id="UP001632038">
    <property type="component" value="Unassembled WGS sequence"/>
</dbReference>
<dbReference type="CDD" id="cd00028">
    <property type="entry name" value="B_lectin"/>
    <property type="match status" value="1"/>
</dbReference>
<evidence type="ECO:0000256" key="3">
    <source>
        <dbReference type="ARBA" id="ARBA00022527"/>
    </source>
</evidence>
<dbReference type="SUPFAM" id="SSF56112">
    <property type="entry name" value="Protein kinase-like (PK-like)"/>
    <property type="match status" value="1"/>
</dbReference>
<evidence type="ECO:0000256" key="6">
    <source>
        <dbReference type="ARBA" id="ARBA00022741"/>
    </source>
</evidence>
<comment type="similarity">
    <text evidence="13">Belongs to the protein kinase superfamily. Ser/Thr protein kinase family.</text>
</comment>
<keyword evidence="9" id="KW-1015">Disulfide bond</keyword>
<feature type="domain" description="Bulb-type lectin" evidence="17">
    <location>
        <begin position="27"/>
        <end position="147"/>
    </location>
</feature>
<evidence type="ECO:0000256" key="12">
    <source>
        <dbReference type="ARBA" id="ARBA00048679"/>
    </source>
</evidence>
<dbReference type="Gene3D" id="3.30.200.20">
    <property type="entry name" value="Phosphorylase Kinase, domain 1"/>
    <property type="match status" value="1"/>
</dbReference>
<dbReference type="PROSITE" id="PS50927">
    <property type="entry name" value="BULB_LECTIN"/>
    <property type="match status" value="1"/>
</dbReference>
<dbReference type="AlphaFoldDB" id="A0ABD3BT00"/>
<feature type="domain" description="Apple" evidence="18">
    <location>
        <begin position="336"/>
        <end position="418"/>
    </location>
</feature>
<evidence type="ECO:0000256" key="10">
    <source>
        <dbReference type="ARBA" id="ARBA00023180"/>
    </source>
</evidence>
<dbReference type="PIRSF" id="PIRSF000641">
    <property type="entry name" value="SRK"/>
    <property type="match status" value="1"/>
</dbReference>
<comment type="caution">
    <text evidence="19">The sequence shown here is derived from an EMBL/GenBank/DDBJ whole genome shotgun (WGS) entry which is preliminary data.</text>
</comment>
<dbReference type="GO" id="GO:0005886">
    <property type="term" value="C:plasma membrane"/>
    <property type="evidence" value="ECO:0007669"/>
    <property type="project" value="UniProtKB-SubCell"/>
</dbReference>
<dbReference type="InterPro" id="IPR003609">
    <property type="entry name" value="Pan_app"/>
</dbReference>
<dbReference type="FunFam" id="3.30.200.20:FF:000195">
    <property type="entry name" value="G-type lectin S-receptor-like serine/threonine-protein kinase"/>
    <property type="match status" value="1"/>
</dbReference>
<dbReference type="PANTHER" id="PTHR27002:SF851">
    <property type="entry name" value="G-TYPE LECTIN S-RECEPTOR-LIKE SERINE_THREONINE-PROTEIN KINASE SD1-1"/>
    <property type="match status" value="1"/>
</dbReference>
<comment type="catalytic activity">
    <reaction evidence="12 13">
        <text>L-seryl-[protein] + ATP = O-phospho-L-seryl-[protein] + ADP + H(+)</text>
        <dbReference type="Rhea" id="RHEA:17989"/>
        <dbReference type="Rhea" id="RHEA-COMP:9863"/>
        <dbReference type="Rhea" id="RHEA-COMP:11604"/>
        <dbReference type="ChEBI" id="CHEBI:15378"/>
        <dbReference type="ChEBI" id="CHEBI:29999"/>
        <dbReference type="ChEBI" id="CHEBI:30616"/>
        <dbReference type="ChEBI" id="CHEBI:83421"/>
        <dbReference type="ChEBI" id="CHEBI:456216"/>
        <dbReference type="EC" id="2.7.11.1"/>
    </reaction>
</comment>
<keyword evidence="2" id="KW-1003">Cell membrane</keyword>
<evidence type="ECO:0000256" key="13">
    <source>
        <dbReference type="PIRNR" id="PIRNR000641"/>
    </source>
</evidence>
<evidence type="ECO:0000256" key="14">
    <source>
        <dbReference type="SAM" id="Phobius"/>
    </source>
</evidence>
<evidence type="ECO:0000256" key="1">
    <source>
        <dbReference type="ARBA" id="ARBA00004251"/>
    </source>
</evidence>
<keyword evidence="14" id="KW-0812">Transmembrane</keyword>
<dbReference type="InterPro" id="IPR024171">
    <property type="entry name" value="SRK-like_kinase"/>
</dbReference>